<dbReference type="AlphaFoldDB" id="A0A8I7BBY7"/>
<evidence type="ECO:0000256" key="1">
    <source>
        <dbReference type="SAM" id="Phobius"/>
    </source>
</evidence>
<dbReference type="Proteomes" id="UP000011116">
    <property type="component" value="Chromosome 4H"/>
</dbReference>
<dbReference type="PANTHER" id="PTHR33116">
    <property type="entry name" value="REVERSE TRANSCRIPTASE ZINC-BINDING DOMAIN-CONTAINING PROTEIN-RELATED-RELATED"/>
    <property type="match status" value="1"/>
</dbReference>
<keyword evidence="1" id="KW-0812">Transmembrane</keyword>
<keyword evidence="4" id="KW-1185">Reference proteome</keyword>
<keyword evidence="1" id="KW-0472">Membrane</keyword>
<reference evidence="3" key="3">
    <citation type="submission" date="2022-01" db="UniProtKB">
        <authorList>
            <consortium name="EnsemblPlants"/>
        </authorList>
    </citation>
    <scope>IDENTIFICATION</scope>
    <source>
        <strain evidence="3">subsp. vulgare</strain>
    </source>
</reference>
<sequence length="474" mass="54261">MDEHQVADIPQVGEADNESLSAPFTEKEVLDAIGGMKCGKAPGPDGFPAKFYKKCWHIIKSDLMAMFDDLFASNLQLFHLNFGTIPLIPKKEGATRIEQFRPICLLNVSFKIFTKVGTDRLTKMAHSVVQSSQTAFMLGRNILEGVVVLHETLHEIHSKKLNGVIFKVDFEKAYDKVKWSFLQQTLRMKGFDELWRKHVDSFIRRGSIGIKVNDDIGHFFQTLKGLRQGDPMSPILFNIVADMLALLIKRANEKDLVGGLVPHLVDGGVSILQYADDTILFMEHDLVKARNLELILCLFEQLSGLKINFNKSVLFCFGEAKNQQHIYNQLFGCEAGDLPFTYLGIPIHHRKLSNKEWKCIEERFEKKLSSWKGKTLSYGGRLVLVNLVLVSMPMFLLSFFEIPVGVRKRLDFYRSRFFWQSDEVSTKYRLAKWDIICRPKEPGGLGIDNLETKNRCLLSKWLFRLSMESDGMWV</sequence>
<dbReference type="Gramene" id="HORVU.MOREX.r3.4HG0356570.1">
    <property type="protein sequence ID" value="HORVU.MOREX.r3.4HG0356570.1.CDS1"/>
    <property type="gene ID" value="HORVU.MOREX.r3.4HG0356570"/>
</dbReference>
<feature type="transmembrane region" description="Helical" evidence="1">
    <location>
        <begin position="382"/>
        <end position="406"/>
    </location>
</feature>
<accession>A0A8I7BBY7</accession>
<feature type="domain" description="Reverse transcriptase" evidence="2">
    <location>
        <begin position="69"/>
        <end position="347"/>
    </location>
</feature>
<evidence type="ECO:0000313" key="4">
    <source>
        <dbReference type="Proteomes" id="UP000011116"/>
    </source>
</evidence>
<proteinExistence type="predicted"/>
<dbReference type="PROSITE" id="PS50878">
    <property type="entry name" value="RT_POL"/>
    <property type="match status" value="1"/>
</dbReference>
<evidence type="ECO:0000313" key="3">
    <source>
        <dbReference type="EnsemblPlants" id="HORVU.MOREX.r3.4HG0356570.1.CDS1"/>
    </source>
</evidence>
<name>A0A8I7BBY7_HORVV</name>
<organism evidence="3 4">
    <name type="scientific">Hordeum vulgare subsp. vulgare</name>
    <name type="common">Domesticated barley</name>
    <dbReference type="NCBI Taxonomy" id="112509"/>
    <lineage>
        <taxon>Eukaryota</taxon>
        <taxon>Viridiplantae</taxon>
        <taxon>Streptophyta</taxon>
        <taxon>Embryophyta</taxon>
        <taxon>Tracheophyta</taxon>
        <taxon>Spermatophyta</taxon>
        <taxon>Magnoliopsida</taxon>
        <taxon>Liliopsida</taxon>
        <taxon>Poales</taxon>
        <taxon>Poaceae</taxon>
        <taxon>BOP clade</taxon>
        <taxon>Pooideae</taxon>
        <taxon>Triticodae</taxon>
        <taxon>Triticeae</taxon>
        <taxon>Hordeinae</taxon>
        <taxon>Hordeum</taxon>
    </lineage>
</organism>
<evidence type="ECO:0000259" key="2">
    <source>
        <dbReference type="PROSITE" id="PS50878"/>
    </source>
</evidence>
<dbReference type="SMR" id="A0A8I7BBY7"/>
<dbReference type="Pfam" id="PF00078">
    <property type="entry name" value="RVT_1"/>
    <property type="match status" value="1"/>
</dbReference>
<dbReference type="EnsemblPlants" id="HORVU.MOREX.r3.4HG0356570.1">
    <property type="protein sequence ID" value="HORVU.MOREX.r3.4HG0356570.1.CDS1"/>
    <property type="gene ID" value="HORVU.MOREX.r3.4HG0356570"/>
</dbReference>
<dbReference type="PANTHER" id="PTHR33116:SF87">
    <property type="entry name" value="OS01G0158850 PROTEIN"/>
    <property type="match status" value="1"/>
</dbReference>
<dbReference type="InterPro" id="IPR043502">
    <property type="entry name" value="DNA/RNA_pol_sf"/>
</dbReference>
<reference evidence="3" key="2">
    <citation type="submission" date="2020-10" db="EMBL/GenBank/DDBJ databases">
        <authorList>
            <person name="Scholz U."/>
            <person name="Mascher M."/>
            <person name="Fiebig A."/>
        </authorList>
    </citation>
    <scope>NUCLEOTIDE SEQUENCE [LARGE SCALE GENOMIC DNA]</scope>
    <source>
        <strain evidence="3">cv. Morex</strain>
    </source>
</reference>
<keyword evidence="1" id="KW-1133">Transmembrane helix</keyword>
<dbReference type="SUPFAM" id="SSF56672">
    <property type="entry name" value="DNA/RNA polymerases"/>
    <property type="match status" value="1"/>
</dbReference>
<protein>
    <recommendedName>
        <fullName evidence="2">Reverse transcriptase domain-containing protein</fullName>
    </recommendedName>
</protein>
<reference evidence="4" key="1">
    <citation type="journal article" date="2012" name="Nature">
        <title>A physical, genetic and functional sequence assembly of the barley genome.</title>
        <authorList>
            <consortium name="The International Barley Genome Sequencing Consortium"/>
            <person name="Mayer K.F."/>
            <person name="Waugh R."/>
            <person name="Brown J.W."/>
            <person name="Schulman A."/>
            <person name="Langridge P."/>
            <person name="Platzer M."/>
            <person name="Fincher G.B."/>
            <person name="Muehlbauer G.J."/>
            <person name="Sato K."/>
            <person name="Close T.J."/>
            <person name="Wise R.P."/>
            <person name="Stein N."/>
        </authorList>
    </citation>
    <scope>NUCLEOTIDE SEQUENCE [LARGE SCALE GENOMIC DNA]</scope>
    <source>
        <strain evidence="4">cv. Morex</strain>
    </source>
</reference>
<dbReference type="InterPro" id="IPR000477">
    <property type="entry name" value="RT_dom"/>
</dbReference>
<dbReference type="CDD" id="cd01650">
    <property type="entry name" value="RT_nLTR_like"/>
    <property type="match status" value="1"/>
</dbReference>